<feature type="domain" description="C2H2-type" evidence="2">
    <location>
        <begin position="71"/>
        <end position="92"/>
    </location>
</feature>
<feature type="non-terminal residue" evidence="3">
    <location>
        <position position="1"/>
    </location>
</feature>
<dbReference type="InterPro" id="IPR043519">
    <property type="entry name" value="NT_sf"/>
</dbReference>
<dbReference type="SUPFAM" id="SSF81631">
    <property type="entry name" value="PAP/OAS1 substrate-binding domain"/>
    <property type="match status" value="1"/>
</dbReference>
<dbReference type="Gene3D" id="3.30.460.10">
    <property type="entry name" value="Beta Polymerase, domain 2"/>
    <property type="match status" value="1"/>
</dbReference>
<dbReference type="InterPro" id="IPR056628">
    <property type="entry name" value="Mkg_C"/>
</dbReference>
<dbReference type="InterPro" id="IPR054708">
    <property type="entry name" value="MTPAP-like_central"/>
</dbReference>
<dbReference type="AlphaFoldDB" id="A0A034VZD9"/>
<evidence type="ECO:0000256" key="1">
    <source>
        <dbReference type="SAM" id="MobiDB-lite"/>
    </source>
</evidence>
<dbReference type="PROSITE" id="PS00028">
    <property type="entry name" value="ZINC_FINGER_C2H2_1"/>
    <property type="match status" value="1"/>
</dbReference>
<dbReference type="GO" id="GO:0031123">
    <property type="term" value="P:RNA 3'-end processing"/>
    <property type="evidence" value="ECO:0007669"/>
    <property type="project" value="TreeGrafter"/>
</dbReference>
<evidence type="ECO:0000313" key="3">
    <source>
        <dbReference type="EMBL" id="JAC47215.1"/>
    </source>
</evidence>
<sequence>ARFPQFPFLFCINTNKFSNLQGKACLLIHTEIFFTLLNIMSNSPTKTAITESVNTNSNDNNDTNKKSDFKCTLCPQKFNNIQECLKHELLQHDIKRAKRPQKTLRTKVNTILANNRTDEQQSLQKELLNALHNCEPGQELRSIFKHHRMNDGNLILVYERIEACLEKELQPLRGLRVHPFGSIATGLALRDSDIDLYIEHTNGFQTTVNLTHRTFNRINNILQRSNCFSEVIPIRQARVPIIKCKHNPTGFSLDINLSCPSSVSNTKFVRDLLQFDNRIHELTTFLKIWAKQLQLIGRGNMTSYCLITLVLFYLQQPQSNQPAVLPSVKDLQANIPDNLIMGVNYAYQLQERISPLPRELTTSRLIEGFYKFYSSFEFENFLISPFLGIAIPLIEFKKGLFSFPAYNNQLRAVAIMNNEPLQPIQVDRCVCVQDAFALSHNVGKSISQLNLEYLRKCLSLACDVYEDVDISTDAQRYEALLYTIIDRLAQSVHINAPFSSQKADKPSPADAANKSTGTVHSNNNPNKLSYSLTPSRSELRTIVALNEEDNSKTTYKLWAKYYLEAITEIITEIFCLDMQSATPTQYDKQQRLDEYTGSHTWLLSGSVDQWSGRMHQRCHNKTFMELQLEQTKKFTLERRQNAAFAVQLNAILTVTILNNSTAIEVVVTPRVTKGHALIKNDPLRKFFASFRASMQNFNLKEKLNTNASNRSIE</sequence>
<protein>
    <submittedName>
        <fullName evidence="3">Terminal uridylyltransferase 4</fullName>
    </submittedName>
</protein>
<gene>
    <name evidence="3" type="primary">TUT4</name>
</gene>
<dbReference type="PANTHER" id="PTHR12271">
    <property type="entry name" value="POLY A POLYMERASE CID PAP -RELATED"/>
    <property type="match status" value="1"/>
</dbReference>
<evidence type="ECO:0000259" key="2">
    <source>
        <dbReference type="PROSITE" id="PS00028"/>
    </source>
</evidence>
<feature type="region of interest" description="Disordered" evidence="1">
    <location>
        <begin position="499"/>
        <end position="532"/>
    </location>
</feature>
<dbReference type="PANTHER" id="PTHR12271:SF138">
    <property type="entry name" value="GH05885P"/>
    <property type="match status" value="1"/>
</dbReference>
<dbReference type="Gene3D" id="1.10.1410.10">
    <property type="match status" value="1"/>
</dbReference>
<dbReference type="InterPro" id="IPR013087">
    <property type="entry name" value="Znf_C2H2_type"/>
</dbReference>
<reference evidence="3" key="1">
    <citation type="journal article" date="2014" name="BMC Genomics">
        <title>Characterizing the developmental transcriptome of the oriental fruit fly, Bactrocera dorsalis (Diptera: Tephritidae) through comparative genomic analysis with Drosophila melanogaster utilizing modENCODE datasets.</title>
        <authorList>
            <person name="Geib S.M."/>
            <person name="Calla B."/>
            <person name="Hall B."/>
            <person name="Hou S."/>
            <person name="Manoukis N.C."/>
        </authorList>
    </citation>
    <scope>NUCLEOTIDE SEQUENCE</scope>
    <source>
        <strain evidence="3">Punador</strain>
    </source>
</reference>
<accession>A0A034VZD9</accession>
<proteinExistence type="predicted"/>
<dbReference type="SUPFAM" id="SSF81301">
    <property type="entry name" value="Nucleotidyltransferase"/>
    <property type="match status" value="1"/>
</dbReference>
<dbReference type="Pfam" id="PF23712">
    <property type="entry name" value="Mkg_C"/>
    <property type="match status" value="1"/>
</dbReference>
<organism evidence="3">
    <name type="scientific">Bactrocera dorsalis</name>
    <name type="common">Oriental fruit fly</name>
    <name type="synonym">Dacus dorsalis</name>
    <dbReference type="NCBI Taxonomy" id="27457"/>
    <lineage>
        <taxon>Eukaryota</taxon>
        <taxon>Metazoa</taxon>
        <taxon>Ecdysozoa</taxon>
        <taxon>Arthropoda</taxon>
        <taxon>Hexapoda</taxon>
        <taxon>Insecta</taxon>
        <taxon>Pterygota</taxon>
        <taxon>Neoptera</taxon>
        <taxon>Endopterygota</taxon>
        <taxon>Diptera</taxon>
        <taxon>Brachycera</taxon>
        <taxon>Muscomorpha</taxon>
        <taxon>Tephritoidea</taxon>
        <taxon>Tephritidae</taxon>
        <taxon>Bactrocera</taxon>
        <taxon>Bactrocera</taxon>
    </lineage>
</organism>
<dbReference type="GO" id="GO:0050265">
    <property type="term" value="F:RNA uridylyltransferase activity"/>
    <property type="evidence" value="ECO:0007669"/>
    <property type="project" value="TreeGrafter"/>
</dbReference>
<dbReference type="CDD" id="cd05402">
    <property type="entry name" value="NT_PAP_TUTase"/>
    <property type="match status" value="1"/>
</dbReference>
<dbReference type="Pfam" id="PF22600">
    <property type="entry name" value="MTPAP-like_central"/>
    <property type="match status" value="1"/>
</dbReference>
<dbReference type="OrthoDB" id="419694at2759"/>
<keyword evidence="3" id="KW-0808">Transferase</keyword>
<keyword evidence="3" id="KW-0548">Nucleotidyltransferase</keyword>
<name>A0A034VZD9_BACDO</name>
<feature type="compositionally biased region" description="Polar residues" evidence="1">
    <location>
        <begin position="513"/>
        <end position="532"/>
    </location>
</feature>
<dbReference type="EMBL" id="GAKP01011737">
    <property type="protein sequence ID" value="JAC47215.1"/>
    <property type="molecule type" value="Transcribed_RNA"/>
</dbReference>